<dbReference type="SMART" id="SM00647">
    <property type="entry name" value="IBR"/>
    <property type="match status" value="2"/>
</dbReference>
<dbReference type="InterPro" id="IPR031127">
    <property type="entry name" value="E3_UB_ligase_RBR"/>
</dbReference>
<keyword evidence="7 11" id="KW-0863">Zinc-finger</keyword>
<proteinExistence type="inferred from homology"/>
<dbReference type="PROSITE" id="PS50089">
    <property type="entry name" value="ZF_RING_2"/>
    <property type="match status" value="1"/>
</dbReference>
<dbReference type="GO" id="GO:0061630">
    <property type="term" value="F:ubiquitin protein ligase activity"/>
    <property type="evidence" value="ECO:0007669"/>
    <property type="project" value="UniProtKB-EC"/>
</dbReference>
<name>A0A1Y2H6U2_9FUNG</name>
<evidence type="ECO:0000256" key="5">
    <source>
        <dbReference type="ARBA" id="ARBA00022723"/>
    </source>
</evidence>
<dbReference type="CDD" id="cd20354">
    <property type="entry name" value="Rcat_RBR_RNF14"/>
    <property type="match status" value="1"/>
</dbReference>
<evidence type="ECO:0000256" key="11">
    <source>
        <dbReference type="PROSITE-ProRule" id="PRU00175"/>
    </source>
</evidence>
<feature type="domain" description="RING-type" evidence="13">
    <location>
        <begin position="231"/>
        <end position="277"/>
    </location>
</feature>
<keyword evidence="9" id="KW-0862">Zinc</keyword>
<evidence type="ECO:0000256" key="8">
    <source>
        <dbReference type="ARBA" id="ARBA00022786"/>
    </source>
</evidence>
<feature type="domain" description="RING-type" evidence="15">
    <location>
        <begin position="227"/>
        <end position="521"/>
    </location>
</feature>
<comment type="catalytic activity">
    <reaction evidence="1">
        <text>[E2 ubiquitin-conjugating enzyme]-S-ubiquitinyl-L-cysteine + [acceptor protein]-L-lysine = [E2 ubiquitin-conjugating enzyme]-L-cysteine + [acceptor protein]-N(6)-ubiquitinyl-L-lysine.</text>
        <dbReference type="EC" id="2.3.2.31"/>
    </reaction>
</comment>
<dbReference type="InterPro" id="IPR006575">
    <property type="entry name" value="RWD_dom"/>
</dbReference>
<dbReference type="InterPro" id="IPR001841">
    <property type="entry name" value="Znf_RING"/>
</dbReference>
<keyword evidence="8" id="KW-0833">Ubl conjugation pathway</keyword>
<comment type="caution">
    <text evidence="16">The sequence shown here is derived from an EMBL/GenBank/DDBJ whole genome shotgun (WGS) entry which is preliminary data.</text>
</comment>
<keyword evidence="17" id="KW-1185">Reference proteome</keyword>
<dbReference type="AlphaFoldDB" id="A0A1Y2H6U2"/>
<evidence type="ECO:0000256" key="6">
    <source>
        <dbReference type="ARBA" id="ARBA00022737"/>
    </source>
</evidence>
<dbReference type="STRING" id="765915.A0A1Y2H6U2"/>
<evidence type="ECO:0000256" key="7">
    <source>
        <dbReference type="ARBA" id="ARBA00022771"/>
    </source>
</evidence>
<dbReference type="OrthoDB" id="1431934at2759"/>
<dbReference type="Proteomes" id="UP000193411">
    <property type="component" value="Unassembled WGS sequence"/>
</dbReference>
<feature type="region of interest" description="Disordered" evidence="12">
    <location>
        <begin position="1"/>
        <end position="55"/>
    </location>
</feature>
<reference evidence="16 17" key="1">
    <citation type="submission" date="2016-07" db="EMBL/GenBank/DDBJ databases">
        <title>Pervasive Adenine N6-methylation of Active Genes in Fungi.</title>
        <authorList>
            <consortium name="DOE Joint Genome Institute"/>
            <person name="Mondo S.J."/>
            <person name="Dannebaum R.O."/>
            <person name="Kuo R.C."/>
            <person name="Labutti K."/>
            <person name="Haridas S."/>
            <person name="Kuo A."/>
            <person name="Salamov A."/>
            <person name="Ahrendt S.R."/>
            <person name="Lipzen A."/>
            <person name="Sullivan W."/>
            <person name="Andreopoulos W.B."/>
            <person name="Clum A."/>
            <person name="Lindquist E."/>
            <person name="Daum C."/>
            <person name="Ramamoorthy G.K."/>
            <person name="Gryganskyi A."/>
            <person name="Culley D."/>
            <person name="Magnuson J.K."/>
            <person name="James T.Y."/>
            <person name="O'Malley M.A."/>
            <person name="Stajich J.E."/>
            <person name="Spatafora J.W."/>
            <person name="Visel A."/>
            <person name="Grigoriev I.V."/>
        </authorList>
    </citation>
    <scope>NUCLEOTIDE SEQUENCE [LARGE SCALE GENOMIC DNA]</scope>
    <source>
        <strain evidence="16 17">PL171</strain>
    </source>
</reference>
<dbReference type="InterPro" id="IPR047548">
    <property type="entry name" value="Rcat_RBR_RNF14"/>
</dbReference>
<evidence type="ECO:0000259" key="13">
    <source>
        <dbReference type="PROSITE" id="PS50089"/>
    </source>
</evidence>
<dbReference type="GO" id="GO:0016567">
    <property type="term" value="P:protein ubiquitination"/>
    <property type="evidence" value="ECO:0007669"/>
    <property type="project" value="InterPro"/>
</dbReference>
<evidence type="ECO:0000256" key="1">
    <source>
        <dbReference type="ARBA" id="ARBA00001798"/>
    </source>
</evidence>
<comment type="pathway">
    <text evidence="2">Protein modification; protein ubiquitination.</text>
</comment>
<dbReference type="PROSITE" id="PS00518">
    <property type="entry name" value="ZF_RING_1"/>
    <property type="match status" value="1"/>
</dbReference>
<evidence type="ECO:0000256" key="4">
    <source>
        <dbReference type="ARBA" id="ARBA00022679"/>
    </source>
</evidence>
<keyword evidence="4" id="KW-0808">Transferase</keyword>
<dbReference type="InterPro" id="IPR017907">
    <property type="entry name" value="Znf_RING_CS"/>
</dbReference>
<dbReference type="SUPFAM" id="SSF57850">
    <property type="entry name" value="RING/U-box"/>
    <property type="match status" value="3"/>
</dbReference>
<dbReference type="Gene3D" id="1.20.120.1750">
    <property type="match status" value="1"/>
</dbReference>
<evidence type="ECO:0000313" key="17">
    <source>
        <dbReference type="Proteomes" id="UP000193411"/>
    </source>
</evidence>
<dbReference type="Pfam" id="PF01485">
    <property type="entry name" value="IBR"/>
    <property type="match status" value="2"/>
</dbReference>
<organism evidence="16 17">
    <name type="scientific">Catenaria anguillulae PL171</name>
    <dbReference type="NCBI Taxonomy" id="765915"/>
    <lineage>
        <taxon>Eukaryota</taxon>
        <taxon>Fungi</taxon>
        <taxon>Fungi incertae sedis</taxon>
        <taxon>Blastocladiomycota</taxon>
        <taxon>Blastocladiomycetes</taxon>
        <taxon>Blastocladiales</taxon>
        <taxon>Catenariaceae</taxon>
        <taxon>Catenaria</taxon>
    </lineage>
</organism>
<dbReference type="PROSITE" id="PS51873">
    <property type="entry name" value="TRIAD"/>
    <property type="match status" value="1"/>
</dbReference>
<dbReference type="CDD" id="cd20341">
    <property type="entry name" value="BRcat_RBR_RNF14"/>
    <property type="match status" value="1"/>
</dbReference>
<evidence type="ECO:0000256" key="2">
    <source>
        <dbReference type="ARBA" id="ARBA00004906"/>
    </source>
</evidence>
<dbReference type="InterPro" id="IPR044066">
    <property type="entry name" value="TRIAD_supradom"/>
</dbReference>
<dbReference type="PANTHER" id="PTHR11685">
    <property type="entry name" value="RBR FAMILY RING FINGER AND IBR DOMAIN-CONTAINING"/>
    <property type="match status" value="1"/>
</dbReference>
<evidence type="ECO:0000256" key="3">
    <source>
        <dbReference type="ARBA" id="ARBA00012251"/>
    </source>
</evidence>
<comment type="similarity">
    <text evidence="10">Belongs to the RBR family. RNF14 subfamily.</text>
</comment>
<evidence type="ECO:0000256" key="10">
    <source>
        <dbReference type="ARBA" id="ARBA00044508"/>
    </source>
</evidence>
<keyword evidence="5" id="KW-0479">Metal-binding</keyword>
<dbReference type="SUPFAM" id="SSF54495">
    <property type="entry name" value="UBC-like"/>
    <property type="match status" value="1"/>
</dbReference>
<evidence type="ECO:0000256" key="12">
    <source>
        <dbReference type="SAM" id="MobiDB-lite"/>
    </source>
</evidence>
<dbReference type="SMART" id="SM00591">
    <property type="entry name" value="RWD"/>
    <property type="match status" value="1"/>
</dbReference>
<dbReference type="InterPro" id="IPR016135">
    <property type="entry name" value="UBQ-conjugating_enzyme/RWD"/>
</dbReference>
<dbReference type="EC" id="2.3.2.31" evidence="3"/>
<dbReference type="Gene3D" id="3.30.40.10">
    <property type="entry name" value="Zinc/RING finger domain, C3HC4 (zinc finger)"/>
    <property type="match status" value="1"/>
</dbReference>
<dbReference type="InterPro" id="IPR002867">
    <property type="entry name" value="IBR_dom"/>
</dbReference>
<protein>
    <recommendedName>
        <fullName evidence="3">RBR-type E3 ubiquitin transferase</fullName>
        <ecNumber evidence="3">2.3.2.31</ecNumber>
    </recommendedName>
</protein>
<feature type="region of interest" description="Disordered" evidence="12">
    <location>
        <begin position="277"/>
        <end position="305"/>
    </location>
</feature>
<feature type="domain" description="RWD" evidence="14">
    <location>
        <begin position="57"/>
        <end position="192"/>
    </location>
</feature>
<feature type="compositionally biased region" description="Acidic residues" evidence="12">
    <location>
        <begin position="43"/>
        <end position="55"/>
    </location>
</feature>
<gene>
    <name evidence="16" type="ORF">BCR44DRAFT_42185</name>
</gene>
<sequence length="561" mass="60065">MSSLSPSSSPSASAQHEEPTAAVSQLSAVPIPTPASQNGQEDASNEDEDEDAQQQDEELVALASIFPDSLRVLPVPPDNVRRHGHIGVQVELPGDGLSVSLNQANGSKPDSEQAQQTIVVHSLPPIVLHFALPPAYPSTARPRLKLTSDWAPPPLLTALSAAAHATAESCLAYGSVALFDIHTEVANALDTHVSSLSGSTLQVTSQEALDAIHRHDQARKLAALERTPYTCLICLDPRPGRDAVLVPGCGHRFCRQCLVDFFTVLIKEGMPKQVRCPHPDCPRGDEPTTSTTTTAETDRPAKSHAPAIDPVQSAQSLLNAHPIQPTFLSTLLGPAFATKFTDQFLARAYASDPAMHWCPRPTCGGPARGHLSGPYAKLATCLRCHFAFCVYCSRSWHGSAQACRVANASAVVQAYLAAMALPTKGEREAKLLPLYVQYGRSVVERLAREHEAESETREWIKANVTPCPQCRQGVSRSAGCAHMTCSACGTHFCFNCGANLGHLQNPYKHYSTQGLQCYNRLFEGVETADQQQGAAGLGAVGAADEPLVVWDDEAGQAVVLF</sequence>
<dbReference type="SMART" id="SM00184">
    <property type="entry name" value="RING"/>
    <property type="match status" value="2"/>
</dbReference>
<dbReference type="EMBL" id="MCFL01000132">
    <property type="protein sequence ID" value="ORZ29724.1"/>
    <property type="molecule type" value="Genomic_DNA"/>
</dbReference>
<keyword evidence="6" id="KW-0677">Repeat</keyword>
<evidence type="ECO:0000256" key="9">
    <source>
        <dbReference type="ARBA" id="ARBA00022833"/>
    </source>
</evidence>
<dbReference type="InterPro" id="IPR013083">
    <property type="entry name" value="Znf_RING/FYVE/PHD"/>
</dbReference>
<dbReference type="Gene3D" id="3.10.110.10">
    <property type="entry name" value="Ubiquitin Conjugating Enzyme"/>
    <property type="match status" value="1"/>
</dbReference>
<dbReference type="PROSITE" id="PS50908">
    <property type="entry name" value="RWD"/>
    <property type="match status" value="1"/>
</dbReference>
<dbReference type="GO" id="GO:0008270">
    <property type="term" value="F:zinc ion binding"/>
    <property type="evidence" value="ECO:0007669"/>
    <property type="project" value="UniProtKB-KW"/>
</dbReference>
<dbReference type="Pfam" id="PF05773">
    <property type="entry name" value="RWD"/>
    <property type="match status" value="1"/>
</dbReference>
<feature type="compositionally biased region" description="Low complexity" evidence="12">
    <location>
        <begin position="1"/>
        <end position="14"/>
    </location>
</feature>
<evidence type="ECO:0000259" key="15">
    <source>
        <dbReference type="PROSITE" id="PS51873"/>
    </source>
</evidence>
<dbReference type="CDD" id="cd23820">
    <property type="entry name" value="RWD_RNF14"/>
    <property type="match status" value="1"/>
</dbReference>
<evidence type="ECO:0000313" key="16">
    <source>
        <dbReference type="EMBL" id="ORZ29724.1"/>
    </source>
</evidence>
<feature type="compositionally biased region" description="Basic and acidic residues" evidence="12">
    <location>
        <begin position="277"/>
        <end position="286"/>
    </location>
</feature>
<accession>A0A1Y2H6U2</accession>
<evidence type="ECO:0000259" key="14">
    <source>
        <dbReference type="PROSITE" id="PS50908"/>
    </source>
</evidence>